<evidence type="ECO:0000313" key="4">
    <source>
        <dbReference type="EMBL" id="SCZ76046.1"/>
    </source>
</evidence>
<feature type="domain" description="SLH" evidence="3">
    <location>
        <begin position="23"/>
        <end position="80"/>
    </location>
</feature>
<dbReference type="PANTHER" id="PTHR31149">
    <property type="entry name" value="EXPRESSED PROTEIN"/>
    <property type="match status" value="1"/>
</dbReference>
<proteinExistence type="predicted"/>
<dbReference type="PANTHER" id="PTHR31149:SF11">
    <property type="entry name" value="187-KDA MICROTUBULE-ASSOCIATED PROTEIN AIR9"/>
    <property type="match status" value="1"/>
</dbReference>
<keyword evidence="5" id="KW-1185">Reference proteome</keyword>
<feature type="chain" id="PRO_5011689090" evidence="2">
    <location>
        <begin position="26"/>
        <end position="1439"/>
    </location>
</feature>
<dbReference type="InterPro" id="IPR003343">
    <property type="entry name" value="Big_2"/>
</dbReference>
<feature type="domain" description="SLH" evidence="3">
    <location>
        <begin position="146"/>
        <end position="206"/>
    </location>
</feature>
<feature type="signal peptide" evidence="2">
    <location>
        <begin position="1"/>
        <end position="25"/>
    </location>
</feature>
<dbReference type="SMART" id="SM00635">
    <property type="entry name" value="BID_2"/>
    <property type="match status" value="1"/>
</dbReference>
<dbReference type="Gene3D" id="2.60.40.1080">
    <property type="match status" value="1"/>
</dbReference>
<dbReference type="OrthoDB" id="174569at2"/>
<dbReference type="PROSITE" id="PS51272">
    <property type="entry name" value="SLH"/>
    <property type="match status" value="3"/>
</dbReference>
<protein>
    <submittedName>
        <fullName evidence="4">Ig-like domain (Group 2)</fullName>
    </submittedName>
</protein>
<keyword evidence="2" id="KW-0732">Signal</keyword>
<gene>
    <name evidence="4" type="ORF">SAMN03080599_00042</name>
</gene>
<evidence type="ECO:0000256" key="2">
    <source>
        <dbReference type="SAM" id="SignalP"/>
    </source>
</evidence>
<dbReference type="Pfam" id="PF00395">
    <property type="entry name" value="SLH"/>
    <property type="match status" value="3"/>
</dbReference>
<dbReference type="STRING" id="1120920.SAMN03080599_00042"/>
<dbReference type="Proteomes" id="UP000199208">
    <property type="component" value="Unassembled WGS sequence"/>
</dbReference>
<name>A0A1G5RQ11_9FIRM</name>
<organism evidence="4 5">
    <name type="scientific">Acidaminobacter hydrogenoformans DSM 2784</name>
    <dbReference type="NCBI Taxonomy" id="1120920"/>
    <lineage>
        <taxon>Bacteria</taxon>
        <taxon>Bacillati</taxon>
        <taxon>Bacillota</taxon>
        <taxon>Clostridia</taxon>
        <taxon>Peptostreptococcales</taxon>
        <taxon>Acidaminobacteraceae</taxon>
        <taxon>Acidaminobacter</taxon>
    </lineage>
</organism>
<evidence type="ECO:0000313" key="5">
    <source>
        <dbReference type="Proteomes" id="UP000199208"/>
    </source>
</evidence>
<evidence type="ECO:0000259" key="3">
    <source>
        <dbReference type="PROSITE" id="PS51272"/>
    </source>
</evidence>
<dbReference type="Pfam" id="PF02368">
    <property type="entry name" value="Big_2"/>
    <property type="match status" value="1"/>
</dbReference>
<accession>A0A1G5RQ11</accession>
<feature type="domain" description="SLH" evidence="3">
    <location>
        <begin position="82"/>
        <end position="145"/>
    </location>
</feature>
<evidence type="ECO:0000256" key="1">
    <source>
        <dbReference type="ARBA" id="ARBA00022737"/>
    </source>
</evidence>
<sequence>MMRKITIMSILCMLLSLSVPIVANAQTPSDIADHWAKAEIEDWIAKGYISGYLDGSFKPNSDISRAEFISMINKSYGYTALAPISFSDVKPSSWYYEAVAIAASAGYISGYTDGTMRPEIPISREEAAAIIVKLLKLQPDMEAATKFKDHLQLTWSRGAVGAVAKAGIMNGYLDGSFQPRKEIERGEAVVSLTRAIGAGINMNAPLAPALTMDDDTNLVTGMTTAMEYKLDSADWVMYNLDIFKSLDLSGNHTLLVRYAAQGAQPAGPSTTLEFTEEAAVVAVRSGGGGTSSNVNITGITISGTAEFNSTLNADLQPSSASATYQWERSDRVDGIFTAITGATSSTYVVVEEDVGMFLRVMASGTGNYKGSVTSSPTTVVKVVNLTDVKISGTAQFGSTLSAVIEPAGATASYQWQRAAAEGGPYTNISGAAGSSYVIGAADVDQYLRVMANGRDGYAESVTSSPTLKVTAISLTKVTISGTAQFGSTLSAVIEPAGATASYQWQRAAAEGGPYIDISGAAGSSYVIGAADVDQYLRVMANGRDGYAESVTSSPTLKVTAISLTKVTISGTAQFGSTLSAVIEPAGATVTYQWERLNETEDKYEPISGATASGYTVSAEDLGRTLRVTATGTGGYAHEVPSSPILVQAPVNLTDVKITGTAQFGSTLNAVIEPAGATASYQWQSAAAEGGPYIDISGATGSSYVIGAADVDQYLRVMANGTGGYAGEVTSSPPLEVTAISLTEVTISGTAQFGSTLSVVIEPAGATASYQWQRAAEADGLYTDISGATGNSYVIDAADVDQFLRVTANGTGGYAGKLTSSPTLEVTAISLTGVTISGTAQFGSTLNAAIEPAGATASYQWQRAAAADGLYTNISGATGNSYVIVAADVDQYLRVTATGRDGYAESVTSSPTSEVTAISLTEVTISGPEEMGATLEADVLPEGATVNYQWQWLDPEVQDGVYSPIPGATARTYRVTSDYLGDYIRVSATGTSGYEGTVTSLPTEAIANPTIIFSRAIVREGSGYFDKDEVDAVMEALWGEVNTPVNINTDIGQIEIKQVFSTTGNGNLTIDADNITADFLNWLEYGAVSGGRIAVEIKASNGVELYEAANANDNIINGSEGTDLINLYVNYPDWEDVTVRVDLHDLVAGTNTGRIELSDNSLADFQVVTEGALIHVNSIEVTSTSSSISTDGGELQLVAEVGPDDAYDKIVRWSVEPGEEFGLISNTGVLYAGRNGTVEVFATSADTGLRSEPYTVTITGQVGPAAPTGVGKTDETVAGANDGTLTGVAPGQEYQVNGTGGWIKITGNTVTGLAPGSYTVRVAKVTSKTYIEEAGTPTEPIIIAAGKTAITGFEALDDIPAGTAGSALYADVAEVLAILPESVTANPGAVTVKVASWTDTDTYVSNTAGSYTFTANLGVIPEGYVNAEGYTATVEVVVEP</sequence>
<dbReference type="Gene3D" id="2.60.40.2700">
    <property type="match status" value="8"/>
</dbReference>
<keyword evidence="1" id="KW-0677">Repeat</keyword>
<dbReference type="RefSeq" id="WP_092588877.1">
    <property type="nucleotide sequence ID" value="NZ_FMWL01000001.1"/>
</dbReference>
<dbReference type="EMBL" id="FMWL01000001">
    <property type="protein sequence ID" value="SCZ76046.1"/>
    <property type="molecule type" value="Genomic_DNA"/>
</dbReference>
<dbReference type="InterPro" id="IPR001119">
    <property type="entry name" value="SLH_dom"/>
</dbReference>
<reference evidence="4 5" key="1">
    <citation type="submission" date="2016-10" db="EMBL/GenBank/DDBJ databases">
        <authorList>
            <person name="de Groot N.N."/>
        </authorList>
    </citation>
    <scope>NUCLEOTIDE SEQUENCE [LARGE SCALE GENOMIC DNA]</scope>
    <source>
        <strain evidence="4 5">DSM 2784</strain>
    </source>
</reference>